<dbReference type="EMBL" id="CP011339">
    <property type="protein sequence ID" value="AKV67442.1"/>
    <property type="molecule type" value="Genomic_DNA"/>
</dbReference>
<evidence type="ECO:0000313" key="3">
    <source>
        <dbReference type="Proteomes" id="UP000068167"/>
    </source>
</evidence>
<dbReference type="AlphaFoldDB" id="A0A0K1RZW5"/>
<proteinExistence type="predicted"/>
<dbReference type="InterPro" id="IPR038717">
    <property type="entry name" value="Tc1-like_DDE_dom"/>
</dbReference>
<keyword evidence="3" id="KW-1185">Reference proteome</keyword>
<feature type="domain" description="Tc1-like transposase DDE" evidence="1">
    <location>
        <begin position="186"/>
        <end position="322"/>
    </location>
</feature>
<gene>
    <name evidence="2" type="ORF">VL20_2345</name>
</gene>
<dbReference type="InterPro" id="IPR047655">
    <property type="entry name" value="Transpos_IS630-like"/>
</dbReference>
<dbReference type="PATRIC" id="fig|1638788.3.peg.2357"/>
<sequence length="356" mass="41293">MSGVPNINVAESVEDLKSLLKQQVTSLNFAKVQSLYLLKIKEVETVRHLAVLIGRSERTIHRWLSCYREGGIENLLSEPEKLGRPKKISVEEAALIQNELKDPEGFQSYKEIHFWVSIILEIPASYITVYRLVRNELQAKLKVARPQNLKQLPGEVKIFQNNLSEQLQALLEKESEKVSQYLKVRFWCQDESRFGCHTIVRDKITIKGIKPLGNFQYNFQYLWLYGLIEPRICSSFFYEFSHLDGECFNQYLTLFSQAFSEELHIIQLDNAPAHTATDLEIPDNIILFYQPPYCPEVNPIERVWLYLKNLLAWGNFNSLDNLRSKLYHLLNSLSNDTIGYLTGWSWILEALCLSGI</sequence>
<accession>A0A0K1RZW5</accession>
<organism evidence="2 3">
    <name type="scientific">Microcystis panniformis FACHB-1757</name>
    <dbReference type="NCBI Taxonomy" id="1638788"/>
    <lineage>
        <taxon>Bacteria</taxon>
        <taxon>Bacillati</taxon>
        <taxon>Cyanobacteriota</taxon>
        <taxon>Cyanophyceae</taxon>
        <taxon>Oscillatoriophycideae</taxon>
        <taxon>Chroococcales</taxon>
        <taxon>Microcystaceae</taxon>
        <taxon>Microcystis</taxon>
    </lineage>
</organism>
<evidence type="ECO:0000313" key="2">
    <source>
        <dbReference type="EMBL" id="AKV67442.1"/>
    </source>
</evidence>
<dbReference type="Pfam" id="PF13358">
    <property type="entry name" value="DDE_3"/>
    <property type="match status" value="1"/>
</dbReference>
<name>A0A0K1RZW5_9CHRO</name>
<dbReference type="InterPro" id="IPR036397">
    <property type="entry name" value="RNaseH_sf"/>
</dbReference>
<dbReference type="GO" id="GO:0003676">
    <property type="term" value="F:nucleic acid binding"/>
    <property type="evidence" value="ECO:0007669"/>
    <property type="project" value="InterPro"/>
</dbReference>
<dbReference type="Proteomes" id="UP000068167">
    <property type="component" value="Chromosome"/>
</dbReference>
<dbReference type="SUPFAM" id="SSF46689">
    <property type="entry name" value="Homeodomain-like"/>
    <property type="match status" value="1"/>
</dbReference>
<dbReference type="InterPro" id="IPR009057">
    <property type="entry name" value="Homeodomain-like_sf"/>
</dbReference>
<dbReference type="Pfam" id="PF13384">
    <property type="entry name" value="HTH_23"/>
    <property type="match status" value="1"/>
</dbReference>
<dbReference type="NCBIfam" id="NF033545">
    <property type="entry name" value="transpos_IS630"/>
    <property type="match status" value="1"/>
</dbReference>
<dbReference type="RefSeq" id="WP_052276363.1">
    <property type="nucleotide sequence ID" value="NZ_CP011339.1"/>
</dbReference>
<dbReference type="Gene3D" id="3.30.420.10">
    <property type="entry name" value="Ribonuclease H-like superfamily/Ribonuclease H"/>
    <property type="match status" value="1"/>
</dbReference>
<protein>
    <submittedName>
        <fullName evidence="2">Mobile element protein</fullName>
    </submittedName>
</protein>
<dbReference type="KEGG" id="mpk:VL20_2345"/>
<reference evidence="2 3" key="1">
    <citation type="journal article" date="2016" name="Stand. Genomic Sci.">
        <title>Complete genome sequence and genomic characterization of Microcystis panniformis FACHB 1757 by third-generation sequencing.</title>
        <authorList>
            <person name="Zhang J.Y."/>
            <person name="Guan R."/>
            <person name="Zhang H.J."/>
            <person name="Li H."/>
            <person name="Xiao P."/>
            <person name="Yu G.L."/>
            <person name="Du L."/>
            <person name="Cao D.M."/>
            <person name="Zhu B.C."/>
            <person name="Li R.H."/>
            <person name="Lu Z.H."/>
        </authorList>
    </citation>
    <scope>NUCLEOTIDE SEQUENCE [LARGE SCALE GENOMIC DNA]</scope>
    <source>
        <strain evidence="2 3">FACHB-1757</strain>
    </source>
</reference>
<evidence type="ECO:0000259" key="1">
    <source>
        <dbReference type="Pfam" id="PF13358"/>
    </source>
</evidence>